<dbReference type="AlphaFoldDB" id="A0A414KKV9"/>
<organism evidence="2 3">
    <name type="scientific">Blautia obeum</name>
    <dbReference type="NCBI Taxonomy" id="40520"/>
    <lineage>
        <taxon>Bacteria</taxon>
        <taxon>Bacillati</taxon>
        <taxon>Bacillota</taxon>
        <taxon>Clostridia</taxon>
        <taxon>Lachnospirales</taxon>
        <taxon>Lachnospiraceae</taxon>
        <taxon>Blautia</taxon>
    </lineage>
</organism>
<evidence type="ECO:0000313" key="2">
    <source>
        <dbReference type="EMBL" id="RHE77531.1"/>
    </source>
</evidence>
<proteinExistence type="predicted"/>
<dbReference type="Pfam" id="PF14285">
    <property type="entry name" value="DUF4367"/>
    <property type="match status" value="1"/>
</dbReference>
<accession>A0A414KKV9</accession>
<name>A0A414KKV9_9FIRM</name>
<protein>
    <submittedName>
        <fullName evidence="2">DUF4367 domain-containing protein</fullName>
    </submittedName>
</protein>
<comment type="caution">
    <text evidence="2">The sequence shown here is derived from an EMBL/GenBank/DDBJ whole genome shotgun (WGS) entry which is preliminary data.</text>
</comment>
<gene>
    <name evidence="2" type="ORF">DW723_03765</name>
</gene>
<evidence type="ECO:0000313" key="3">
    <source>
        <dbReference type="Proteomes" id="UP000283928"/>
    </source>
</evidence>
<dbReference type="Proteomes" id="UP000283928">
    <property type="component" value="Unassembled WGS sequence"/>
</dbReference>
<dbReference type="EMBL" id="QSKO01000003">
    <property type="protein sequence ID" value="RHE77531.1"/>
    <property type="molecule type" value="Genomic_DNA"/>
</dbReference>
<evidence type="ECO:0000259" key="1">
    <source>
        <dbReference type="Pfam" id="PF14285"/>
    </source>
</evidence>
<feature type="domain" description="DUF4367" evidence="1">
    <location>
        <begin position="3"/>
        <end position="32"/>
    </location>
</feature>
<dbReference type="InterPro" id="IPR025377">
    <property type="entry name" value="DUF4367"/>
</dbReference>
<reference evidence="2 3" key="1">
    <citation type="submission" date="2018-08" db="EMBL/GenBank/DDBJ databases">
        <title>A genome reference for cultivated species of the human gut microbiota.</title>
        <authorList>
            <person name="Zou Y."/>
            <person name="Xue W."/>
            <person name="Luo G."/>
        </authorList>
    </citation>
    <scope>NUCLEOTIDE SEQUENCE [LARGE SCALE GENOMIC DNA]</scope>
    <source>
        <strain evidence="2 3">AM27-32LB</strain>
    </source>
</reference>
<sequence length="34" mass="4230">MYYTANWIYEENSYTIAGKIKFNEIKKLVEYMKF</sequence>